<organism evidence="2 3">
    <name type="scientific">Ganoderma sinense ZZ0214-1</name>
    <dbReference type="NCBI Taxonomy" id="1077348"/>
    <lineage>
        <taxon>Eukaryota</taxon>
        <taxon>Fungi</taxon>
        <taxon>Dikarya</taxon>
        <taxon>Basidiomycota</taxon>
        <taxon>Agaricomycotina</taxon>
        <taxon>Agaricomycetes</taxon>
        <taxon>Polyporales</taxon>
        <taxon>Polyporaceae</taxon>
        <taxon>Ganoderma</taxon>
    </lineage>
</organism>
<sequence>MATAPFLARIFMFPAYDMGKGARRSRSSPSFRTTWNDGSPLSLSDFSPSHYPVHPLTPERRP</sequence>
<evidence type="ECO:0000313" key="3">
    <source>
        <dbReference type="Proteomes" id="UP000230002"/>
    </source>
</evidence>
<feature type="region of interest" description="Disordered" evidence="1">
    <location>
        <begin position="38"/>
        <end position="62"/>
    </location>
</feature>
<evidence type="ECO:0000313" key="2">
    <source>
        <dbReference type="EMBL" id="PIL27890.1"/>
    </source>
</evidence>
<dbReference type="Proteomes" id="UP000230002">
    <property type="component" value="Unassembled WGS sequence"/>
</dbReference>
<dbReference type="AlphaFoldDB" id="A0A2G8S290"/>
<dbReference type="EMBL" id="AYKW01000033">
    <property type="protein sequence ID" value="PIL27890.1"/>
    <property type="molecule type" value="Genomic_DNA"/>
</dbReference>
<evidence type="ECO:0000256" key="1">
    <source>
        <dbReference type="SAM" id="MobiDB-lite"/>
    </source>
</evidence>
<keyword evidence="3" id="KW-1185">Reference proteome</keyword>
<protein>
    <submittedName>
        <fullName evidence="2">Uncharacterized protein</fullName>
    </submittedName>
</protein>
<feature type="compositionally biased region" description="Polar residues" evidence="1">
    <location>
        <begin position="38"/>
        <end position="47"/>
    </location>
</feature>
<gene>
    <name evidence="2" type="ORF">GSI_10012</name>
</gene>
<reference evidence="2 3" key="1">
    <citation type="journal article" date="2015" name="Sci. Rep.">
        <title>Chromosome-level genome map provides insights into diverse defense mechanisms in the medicinal fungus Ganoderma sinense.</title>
        <authorList>
            <person name="Zhu Y."/>
            <person name="Xu J."/>
            <person name="Sun C."/>
            <person name="Zhou S."/>
            <person name="Xu H."/>
            <person name="Nelson D.R."/>
            <person name="Qian J."/>
            <person name="Song J."/>
            <person name="Luo H."/>
            <person name="Xiang L."/>
            <person name="Li Y."/>
            <person name="Xu Z."/>
            <person name="Ji A."/>
            <person name="Wang L."/>
            <person name="Lu S."/>
            <person name="Hayward A."/>
            <person name="Sun W."/>
            <person name="Li X."/>
            <person name="Schwartz D.C."/>
            <person name="Wang Y."/>
            <person name="Chen S."/>
        </authorList>
    </citation>
    <scope>NUCLEOTIDE SEQUENCE [LARGE SCALE GENOMIC DNA]</scope>
    <source>
        <strain evidence="2 3">ZZ0214-1</strain>
    </source>
</reference>
<accession>A0A2G8S290</accession>
<proteinExistence type="predicted"/>
<name>A0A2G8S290_9APHY</name>
<comment type="caution">
    <text evidence="2">The sequence shown here is derived from an EMBL/GenBank/DDBJ whole genome shotgun (WGS) entry which is preliminary data.</text>
</comment>